<keyword evidence="3" id="KW-1185">Reference proteome</keyword>
<evidence type="ECO:0000313" key="3">
    <source>
        <dbReference type="Proteomes" id="UP000035065"/>
    </source>
</evidence>
<sequence>MTVSTRTAHRSATGRRALGTATAGLVLAAGLVACSSDDAQADDGPCAATAASKTDGARSIALPAAEVTVLSPGTGELQPLAVAPTTESPQAVTLETSSLEASVAPTSRTDTTNQVQKTEQQLVTPITARTVCDDPTSLEFRIGTPTSKDDNLDGLLGALDGSTGGLSYAPGMVPTRLRLKPNDASESPARSALEQSIVGALDYAVPLPTTPVGRGAQWRSVRTVSAAATVTQTMTVTLASRDGDVVKLDLAVDEAPVDSVFSIPGSDSKLHIAKFSMSGSGSVTVDLRRLLPVDGALVMKGGRELLGDDPNRPILQQNEFTLAWRKSE</sequence>
<comment type="caution">
    <text evidence="2">The sequence shown here is derived from an EMBL/GenBank/DDBJ whole genome shotgun (WGS) entry which is preliminary data.</text>
</comment>
<accession>F1YHN9</accession>
<dbReference type="RefSeq" id="WP_009678550.1">
    <property type="nucleotide sequence ID" value="NZ_AEUD01000004.1"/>
</dbReference>
<dbReference type="AlphaFoldDB" id="F1YHN9"/>
<proteinExistence type="predicted"/>
<dbReference type="EMBL" id="AEUD01000004">
    <property type="protein sequence ID" value="EGD55877.1"/>
    <property type="molecule type" value="Genomic_DNA"/>
</dbReference>
<organism evidence="2 3">
    <name type="scientific">Gordonia neofelifaecis NRRL B-59395</name>
    <dbReference type="NCBI Taxonomy" id="644548"/>
    <lineage>
        <taxon>Bacteria</taxon>
        <taxon>Bacillati</taxon>
        <taxon>Actinomycetota</taxon>
        <taxon>Actinomycetes</taxon>
        <taxon>Mycobacteriales</taxon>
        <taxon>Gordoniaceae</taxon>
        <taxon>Gordonia</taxon>
    </lineage>
</organism>
<protein>
    <recommendedName>
        <fullName evidence="4">Lipoprotein</fullName>
    </recommendedName>
</protein>
<feature type="region of interest" description="Disordered" evidence="1">
    <location>
        <begin position="97"/>
        <end position="119"/>
    </location>
</feature>
<dbReference type="eggNOG" id="ENOG502Z9YC">
    <property type="taxonomic scope" value="Bacteria"/>
</dbReference>
<reference evidence="2 3" key="1">
    <citation type="journal article" date="2011" name="J. Bacteriol.">
        <title>Draft Genome Sequence of Gordonia neofelifaecis NRRL B-59395, a Cholesterol-Degrading Actinomycete.</title>
        <authorList>
            <person name="Ge F."/>
            <person name="Li W."/>
            <person name="Chen G."/>
            <person name="Liu Y."/>
            <person name="Zhang G."/>
            <person name="Yong B."/>
            <person name="Wang Q."/>
            <person name="Wang N."/>
            <person name="Huang Z."/>
            <person name="Li W."/>
            <person name="Wang J."/>
            <person name="Wu C."/>
            <person name="Xie Q."/>
            <person name="Liu G."/>
        </authorList>
    </citation>
    <scope>NUCLEOTIDE SEQUENCE [LARGE SCALE GENOMIC DNA]</scope>
    <source>
        <strain evidence="2 3">NRRL B-59395</strain>
    </source>
</reference>
<evidence type="ECO:0000256" key="1">
    <source>
        <dbReference type="SAM" id="MobiDB-lite"/>
    </source>
</evidence>
<gene>
    <name evidence="2" type="ORF">SCNU_06535</name>
</gene>
<dbReference type="PROSITE" id="PS51257">
    <property type="entry name" value="PROKAR_LIPOPROTEIN"/>
    <property type="match status" value="1"/>
</dbReference>
<dbReference type="OrthoDB" id="4566419at2"/>
<evidence type="ECO:0008006" key="4">
    <source>
        <dbReference type="Google" id="ProtNLM"/>
    </source>
</evidence>
<dbReference type="STRING" id="644548.SCNU_06535"/>
<evidence type="ECO:0000313" key="2">
    <source>
        <dbReference type="EMBL" id="EGD55877.1"/>
    </source>
</evidence>
<dbReference type="Proteomes" id="UP000035065">
    <property type="component" value="Unassembled WGS sequence"/>
</dbReference>
<name>F1YHN9_9ACTN</name>